<evidence type="ECO:0000256" key="6">
    <source>
        <dbReference type="ARBA" id="ARBA00022840"/>
    </source>
</evidence>
<evidence type="ECO:0000256" key="3">
    <source>
        <dbReference type="ARBA" id="ARBA00022679"/>
    </source>
</evidence>
<dbReference type="PROSITE" id="PS50011">
    <property type="entry name" value="PROTEIN_KINASE_DOM"/>
    <property type="match status" value="1"/>
</dbReference>
<evidence type="ECO:0000256" key="4">
    <source>
        <dbReference type="ARBA" id="ARBA00022741"/>
    </source>
</evidence>
<dbReference type="PROSITE" id="PS00108">
    <property type="entry name" value="PROTEIN_KINASE_ST"/>
    <property type="match status" value="1"/>
</dbReference>
<keyword evidence="6" id="KW-0067">ATP-binding</keyword>
<dbReference type="AlphaFoldDB" id="A0AAN7ZXQ2"/>
<evidence type="ECO:0000256" key="5">
    <source>
        <dbReference type="ARBA" id="ARBA00022777"/>
    </source>
</evidence>
<comment type="similarity">
    <text evidence="7">Belongs to the protein kinase superfamily. CAMK Ser/Thr protein kinase family. NPR/HAL subfamily. HAL5 sub-subfamily.</text>
</comment>
<dbReference type="PANTHER" id="PTHR24343:SF43">
    <property type="entry name" value="SERINE_THREONINE-PROTEIN KINASE HAL5-RELATED"/>
    <property type="match status" value="1"/>
</dbReference>
<dbReference type="SUPFAM" id="SSF56112">
    <property type="entry name" value="Protein kinase-like (PK-like)"/>
    <property type="match status" value="1"/>
</dbReference>
<evidence type="ECO:0000256" key="1">
    <source>
        <dbReference type="ARBA" id="ARBA00012513"/>
    </source>
</evidence>
<dbReference type="InterPro" id="IPR008271">
    <property type="entry name" value="Ser/Thr_kinase_AS"/>
</dbReference>
<dbReference type="GO" id="GO:0004674">
    <property type="term" value="F:protein serine/threonine kinase activity"/>
    <property type="evidence" value="ECO:0007669"/>
    <property type="project" value="UniProtKB-KW"/>
</dbReference>
<dbReference type="EC" id="2.7.11.1" evidence="1"/>
<dbReference type="InterPro" id="IPR000719">
    <property type="entry name" value="Prot_kinase_dom"/>
</dbReference>
<feature type="domain" description="Protein kinase" evidence="10">
    <location>
        <begin position="163"/>
        <end position="457"/>
    </location>
</feature>
<keyword evidence="12" id="KW-1185">Reference proteome</keyword>
<dbReference type="Pfam" id="PF00069">
    <property type="entry name" value="Pkinase"/>
    <property type="match status" value="1"/>
</dbReference>
<dbReference type="PANTHER" id="PTHR24343">
    <property type="entry name" value="SERINE/THREONINE KINASE"/>
    <property type="match status" value="1"/>
</dbReference>
<evidence type="ECO:0000313" key="11">
    <source>
        <dbReference type="EMBL" id="KAK5779581.1"/>
    </source>
</evidence>
<dbReference type="InterPro" id="IPR011009">
    <property type="entry name" value="Kinase-like_dom_sf"/>
</dbReference>
<evidence type="ECO:0000256" key="2">
    <source>
        <dbReference type="ARBA" id="ARBA00022527"/>
    </source>
</evidence>
<evidence type="ECO:0000256" key="7">
    <source>
        <dbReference type="ARBA" id="ARBA00038505"/>
    </source>
</evidence>
<dbReference type="GO" id="GO:0005829">
    <property type="term" value="C:cytosol"/>
    <property type="evidence" value="ECO:0007669"/>
    <property type="project" value="TreeGrafter"/>
</dbReference>
<dbReference type="Gene3D" id="1.10.510.10">
    <property type="entry name" value="Transferase(Phosphotransferase) domain 1"/>
    <property type="match status" value="1"/>
</dbReference>
<accession>A0AAN7ZXQ2</accession>
<sequence length="465" mass="54547">MHRACGKSDTTLQPSKNTEILYEFKGFQYFSNGKHNHRINSISKINNPDCNKINISKFLNKNMRIFRLLRSYCKKFQTNNIENSVSLLPYSNFSSPEFLDSIPKVLDPNAFINVKQLQLIALLSERMKCDPHNYKDLVLFDQWKNIPSNNNKCIFKFRYGNLLSDIEQRGSSRHIMLFSKKKINEIDFENSHFTYCNDGNIFYAIKEFKNKNPEKSFESYRRGIISEFIIGNCFFGKCANIVNIFDIMEVNDSRYVQVMELCPSGDLYEYVKTYTKINKKIHVIEADCFMKQLLNGVSYMHTHGIAHCDIKLENILFYPNGLLKLCDFGNSTVFQTAWESNVHEEKTILGTQPYLAPEEFKKKPYDPRISDCWSCGMVYITMILGHYIWRKASLSEDLSFKKFHNEMERTGMFHIFEELTHIYPIKELTRKEALYRIFDQNPTSRITVLQLINTSWVKGINCCQD</sequence>
<dbReference type="EMBL" id="JAWIZZ010000047">
    <property type="protein sequence ID" value="KAK5779581.1"/>
    <property type="molecule type" value="Genomic_DNA"/>
</dbReference>
<evidence type="ECO:0000259" key="10">
    <source>
        <dbReference type="PROSITE" id="PS50011"/>
    </source>
</evidence>
<gene>
    <name evidence="11" type="ORF">RI543_003473</name>
</gene>
<comment type="caution">
    <text evidence="11">The sequence shown here is derived from an EMBL/GenBank/DDBJ whole genome shotgun (WGS) entry which is preliminary data.</text>
</comment>
<dbReference type="SMART" id="SM00220">
    <property type="entry name" value="S_TKc"/>
    <property type="match status" value="1"/>
</dbReference>
<keyword evidence="3" id="KW-0808">Transferase</keyword>
<evidence type="ECO:0000256" key="9">
    <source>
        <dbReference type="ARBA" id="ARBA00048679"/>
    </source>
</evidence>
<dbReference type="GO" id="GO:0005524">
    <property type="term" value="F:ATP binding"/>
    <property type="evidence" value="ECO:0007669"/>
    <property type="project" value="UniProtKB-KW"/>
</dbReference>
<evidence type="ECO:0000313" key="12">
    <source>
        <dbReference type="Proteomes" id="UP001306508"/>
    </source>
</evidence>
<proteinExistence type="inferred from homology"/>
<keyword evidence="5" id="KW-0418">Kinase</keyword>
<protein>
    <recommendedName>
        <fullName evidence="1">non-specific serine/threonine protein kinase</fullName>
        <ecNumber evidence="1">2.7.11.1</ecNumber>
    </recommendedName>
</protein>
<reference evidence="12" key="1">
    <citation type="submission" date="2023-07" db="EMBL/GenBank/DDBJ databases">
        <title>A draft genome of Kazachstania heterogenica Y-27499.</title>
        <authorList>
            <person name="Donic C."/>
            <person name="Kralova J.S."/>
            <person name="Fidel L."/>
            <person name="Ben-Dor S."/>
            <person name="Jung S."/>
        </authorList>
    </citation>
    <scope>NUCLEOTIDE SEQUENCE [LARGE SCALE GENOMIC DNA]</scope>
    <source>
        <strain evidence="12">Y27499</strain>
    </source>
</reference>
<comment type="catalytic activity">
    <reaction evidence="8">
        <text>L-threonyl-[protein] + ATP = O-phospho-L-threonyl-[protein] + ADP + H(+)</text>
        <dbReference type="Rhea" id="RHEA:46608"/>
        <dbReference type="Rhea" id="RHEA-COMP:11060"/>
        <dbReference type="Rhea" id="RHEA-COMP:11605"/>
        <dbReference type="ChEBI" id="CHEBI:15378"/>
        <dbReference type="ChEBI" id="CHEBI:30013"/>
        <dbReference type="ChEBI" id="CHEBI:30616"/>
        <dbReference type="ChEBI" id="CHEBI:61977"/>
        <dbReference type="ChEBI" id="CHEBI:456216"/>
        <dbReference type="EC" id="2.7.11.1"/>
    </reaction>
</comment>
<keyword evidence="2" id="KW-0723">Serine/threonine-protein kinase</keyword>
<keyword evidence="4" id="KW-0547">Nucleotide-binding</keyword>
<dbReference type="GO" id="GO:0030003">
    <property type="term" value="P:intracellular monoatomic cation homeostasis"/>
    <property type="evidence" value="ECO:0007669"/>
    <property type="project" value="TreeGrafter"/>
</dbReference>
<comment type="catalytic activity">
    <reaction evidence="9">
        <text>L-seryl-[protein] + ATP = O-phospho-L-seryl-[protein] + ADP + H(+)</text>
        <dbReference type="Rhea" id="RHEA:17989"/>
        <dbReference type="Rhea" id="RHEA-COMP:9863"/>
        <dbReference type="Rhea" id="RHEA-COMP:11604"/>
        <dbReference type="ChEBI" id="CHEBI:15378"/>
        <dbReference type="ChEBI" id="CHEBI:29999"/>
        <dbReference type="ChEBI" id="CHEBI:30616"/>
        <dbReference type="ChEBI" id="CHEBI:83421"/>
        <dbReference type="ChEBI" id="CHEBI:456216"/>
        <dbReference type="EC" id="2.7.11.1"/>
    </reaction>
</comment>
<name>A0AAN7ZXQ2_9SACH</name>
<dbReference type="Proteomes" id="UP001306508">
    <property type="component" value="Unassembled WGS sequence"/>
</dbReference>
<evidence type="ECO:0000256" key="8">
    <source>
        <dbReference type="ARBA" id="ARBA00047899"/>
    </source>
</evidence>
<organism evidence="11 12">
    <name type="scientific">Arxiozyma heterogenica</name>
    <dbReference type="NCBI Taxonomy" id="278026"/>
    <lineage>
        <taxon>Eukaryota</taxon>
        <taxon>Fungi</taxon>
        <taxon>Dikarya</taxon>
        <taxon>Ascomycota</taxon>
        <taxon>Saccharomycotina</taxon>
        <taxon>Saccharomycetes</taxon>
        <taxon>Saccharomycetales</taxon>
        <taxon>Saccharomycetaceae</taxon>
        <taxon>Arxiozyma</taxon>
    </lineage>
</organism>